<evidence type="ECO:0000256" key="5">
    <source>
        <dbReference type="ARBA" id="ARBA00022833"/>
    </source>
</evidence>
<keyword evidence="12" id="KW-1185">Reference proteome</keyword>
<evidence type="ECO:0000256" key="2">
    <source>
        <dbReference type="ARBA" id="ARBA00022723"/>
    </source>
</evidence>
<dbReference type="FunFam" id="3.30.160.60:FF:001498">
    <property type="entry name" value="Zinc finger protein 404"/>
    <property type="match status" value="1"/>
</dbReference>
<dbReference type="InterPro" id="IPR050527">
    <property type="entry name" value="Snail/Krueppel_Znf"/>
</dbReference>
<dbReference type="eggNOG" id="KOG1721">
    <property type="taxonomic scope" value="Eukaryota"/>
</dbReference>
<feature type="domain" description="C2H2-type" evidence="10">
    <location>
        <begin position="507"/>
        <end position="534"/>
    </location>
</feature>
<name>B4JV65_DROGR</name>
<comment type="similarity">
    <text evidence="8">Belongs to the snail C2H2-type zinc-finger protein family.</text>
</comment>
<dbReference type="FunCoup" id="B4JV65">
    <property type="interactions" value="63"/>
</dbReference>
<dbReference type="OrthoDB" id="3437960at2759"/>
<feature type="domain" description="C2H2-type" evidence="10">
    <location>
        <begin position="223"/>
        <end position="250"/>
    </location>
</feature>
<feature type="domain" description="C2H2-type" evidence="10">
    <location>
        <begin position="622"/>
        <end position="652"/>
    </location>
</feature>
<dbReference type="GO" id="GO:0000978">
    <property type="term" value="F:RNA polymerase II cis-regulatory region sequence-specific DNA binding"/>
    <property type="evidence" value="ECO:0007669"/>
    <property type="project" value="TreeGrafter"/>
</dbReference>
<dbReference type="InterPro" id="IPR036236">
    <property type="entry name" value="Znf_C2H2_sf"/>
</dbReference>
<dbReference type="PROSITE" id="PS50157">
    <property type="entry name" value="ZINC_FINGER_C2H2_2"/>
    <property type="match status" value="9"/>
</dbReference>
<keyword evidence="4 9" id="KW-0863">Zinc-finger</keyword>
<dbReference type="PANTHER" id="PTHR24388:SF54">
    <property type="entry name" value="PROTEIN ESCARGOT"/>
    <property type="match status" value="1"/>
</dbReference>
<evidence type="ECO:0000313" key="12">
    <source>
        <dbReference type="Proteomes" id="UP000001070"/>
    </source>
</evidence>
<gene>
    <name evidence="11" type="primary">Dgri\GH17410</name>
    <name evidence="11" type="ORF">Dgri_GH17410</name>
</gene>
<dbReference type="InterPro" id="IPR013087">
    <property type="entry name" value="Znf_C2H2_type"/>
</dbReference>
<feature type="domain" description="C2H2-type" evidence="10">
    <location>
        <begin position="566"/>
        <end position="593"/>
    </location>
</feature>
<keyword evidence="7" id="KW-0539">Nucleus</keyword>
<dbReference type="GO" id="GO:0008270">
    <property type="term" value="F:zinc ion binding"/>
    <property type="evidence" value="ECO:0007669"/>
    <property type="project" value="UniProtKB-KW"/>
</dbReference>
<dbReference type="SMART" id="SM00355">
    <property type="entry name" value="ZnF_C2H2"/>
    <property type="match status" value="10"/>
</dbReference>
<feature type="domain" description="C2H2-type" evidence="10">
    <location>
        <begin position="594"/>
        <end position="621"/>
    </location>
</feature>
<dbReference type="PROSITE" id="PS00028">
    <property type="entry name" value="ZINC_FINGER_C2H2_1"/>
    <property type="match status" value="10"/>
</dbReference>
<keyword evidence="2" id="KW-0479">Metal-binding</keyword>
<feature type="domain" description="C2H2-type" evidence="10">
    <location>
        <begin position="270"/>
        <end position="297"/>
    </location>
</feature>
<evidence type="ECO:0000256" key="4">
    <source>
        <dbReference type="ARBA" id="ARBA00022771"/>
    </source>
</evidence>
<evidence type="ECO:0000259" key="10">
    <source>
        <dbReference type="PROSITE" id="PS50157"/>
    </source>
</evidence>
<dbReference type="PhylomeDB" id="B4JV65"/>
<accession>B4JV65</accession>
<protein>
    <submittedName>
        <fullName evidence="11">GH17410</fullName>
    </submittedName>
</protein>
<dbReference type="Pfam" id="PF00096">
    <property type="entry name" value="zf-C2H2"/>
    <property type="match status" value="4"/>
</dbReference>
<dbReference type="HOGENOM" id="CLU_341096_0_0_1"/>
<dbReference type="KEGG" id="dgr:6568434"/>
<proteinExistence type="inferred from homology"/>
<dbReference type="FunFam" id="3.30.160.60:FF:000446">
    <property type="entry name" value="Zinc finger protein"/>
    <property type="match status" value="1"/>
</dbReference>
<dbReference type="InParanoid" id="B4JV65"/>
<keyword evidence="3" id="KW-0677">Repeat</keyword>
<evidence type="ECO:0000256" key="3">
    <source>
        <dbReference type="ARBA" id="ARBA00022737"/>
    </source>
</evidence>
<evidence type="ECO:0000256" key="9">
    <source>
        <dbReference type="PROSITE-ProRule" id="PRU00042"/>
    </source>
</evidence>
<evidence type="ECO:0000256" key="7">
    <source>
        <dbReference type="ARBA" id="ARBA00023242"/>
    </source>
</evidence>
<dbReference type="SUPFAM" id="SSF57667">
    <property type="entry name" value="beta-beta-alpha zinc fingers"/>
    <property type="match status" value="3"/>
</dbReference>
<keyword evidence="5" id="KW-0862">Zinc</keyword>
<evidence type="ECO:0000256" key="8">
    <source>
        <dbReference type="ARBA" id="ARBA00037948"/>
    </source>
</evidence>
<organism evidence="12">
    <name type="scientific">Drosophila grimshawi</name>
    <name type="common">Hawaiian fruit fly</name>
    <name type="synonym">Idiomyia grimshawi</name>
    <dbReference type="NCBI Taxonomy" id="7222"/>
    <lineage>
        <taxon>Eukaryota</taxon>
        <taxon>Metazoa</taxon>
        <taxon>Ecdysozoa</taxon>
        <taxon>Arthropoda</taxon>
        <taxon>Hexapoda</taxon>
        <taxon>Insecta</taxon>
        <taxon>Pterygota</taxon>
        <taxon>Neoptera</taxon>
        <taxon>Endopterygota</taxon>
        <taxon>Diptera</taxon>
        <taxon>Brachycera</taxon>
        <taxon>Muscomorpha</taxon>
        <taxon>Ephydroidea</taxon>
        <taxon>Drosophilidae</taxon>
        <taxon>Drosophila</taxon>
        <taxon>Hawaiian Drosophila</taxon>
    </lineage>
</organism>
<dbReference type="OMA" id="EHRYTSY"/>
<evidence type="ECO:0000256" key="1">
    <source>
        <dbReference type="ARBA" id="ARBA00004123"/>
    </source>
</evidence>
<feature type="domain" description="C2H2-type" evidence="10">
    <location>
        <begin position="535"/>
        <end position="565"/>
    </location>
</feature>
<feature type="domain" description="C2H2-type" evidence="10">
    <location>
        <begin position="457"/>
        <end position="485"/>
    </location>
</feature>
<dbReference type="PANTHER" id="PTHR24388">
    <property type="entry name" value="ZINC FINGER PROTEIN"/>
    <property type="match status" value="1"/>
</dbReference>
<feature type="domain" description="C2H2-type" evidence="10">
    <location>
        <begin position="350"/>
        <end position="377"/>
    </location>
</feature>
<comment type="subcellular location">
    <subcellularLocation>
        <location evidence="1">Nucleus</location>
    </subcellularLocation>
</comment>
<dbReference type="GO" id="GO:0000981">
    <property type="term" value="F:DNA-binding transcription factor activity, RNA polymerase II-specific"/>
    <property type="evidence" value="ECO:0007669"/>
    <property type="project" value="TreeGrafter"/>
</dbReference>
<sequence length="767" mass="88282">MDSRSELYDDGEFVMAEFELDDDLIVDSNGMQSGSTLLVSNESNGLLGHEDLAKFFELQGGFQIPAEEVVERTLTDPALMGILHDANGQIDFDPEAEQLKLREFLSGVNNCMELNALPGVVVEENKSPALRFILCSNCSGIFDTPAFQNHICEYDANQKQIVAQQLPPQPEKATLSPRITSSERIIVENQVRMRRYIKDELKYDLETGYDSSKMKESTVKGTNECSICERKFVHSSGLARHLEKHALDQIPAQATQQQHHATRLGVLVVLKCNHCGRIFFNVKLALKHIHVHRSSSDVVQSTNVDKVKLKHHLELLLMEVKQLQLITKLAKIPLDRQEEMFNNHVVANVLQCEFCDYIFADVAALLRHSATHKPEQRFECTACDLRLTTAKEASVHYQTDCVYMREELKELQVALNRLFVCNVCKLKYANVELLQEHRYSCLHFFPRLSETGTRLMLPCEFCATNFQCATEIQAHYEEKHLNRKKREKEQLRNISSAASSKVRLRQYLCDICGKSYTQSSHLWQHLRFHQGVKPFVCPEANCGRKFTIRPDLNDHIRKCHTGERPYHCLVCGKRFLTGSVFYQHRLIHRGERRYECEECGKRFYRADALKNHQRIHTGEKPYDCPFCTKTFRQRGDRDKHVRARHSHLDENARLMMRMQKFELEKAAALKAKQLHEVGIEYLVESGDATSIHSVASPSSLEPNIDYSEYPEETEFVSMPIKNEETDIMSYMEFEGVESIEPPPFKLENNGNVKVVVVENNSLQPFYF</sequence>
<dbReference type="GO" id="GO:0032502">
    <property type="term" value="P:developmental process"/>
    <property type="evidence" value="ECO:0007669"/>
    <property type="project" value="UniProtKB-ARBA"/>
</dbReference>
<reference evidence="11 12" key="1">
    <citation type="journal article" date="2007" name="Nature">
        <title>Evolution of genes and genomes on the Drosophila phylogeny.</title>
        <authorList>
            <consortium name="Drosophila 12 Genomes Consortium"/>
            <person name="Clark A.G."/>
            <person name="Eisen M.B."/>
            <person name="Smith D.R."/>
            <person name="Bergman C.M."/>
            <person name="Oliver B."/>
            <person name="Markow T.A."/>
            <person name="Kaufman T.C."/>
            <person name="Kellis M."/>
            <person name="Gelbart W."/>
            <person name="Iyer V.N."/>
            <person name="Pollard D.A."/>
            <person name="Sackton T.B."/>
            <person name="Larracuente A.M."/>
            <person name="Singh N.D."/>
            <person name="Abad J.P."/>
            <person name="Abt D.N."/>
            <person name="Adryan B."/>
            <person name="Aguade M."/>
            <person name="Akashi H."/>
            <person name="Anderson W.W."/>
            <person name="Aquadro C.F."/>
            <person name="Ardell D.H."/>
            <person name="Arguello R."/>
            <person name="Artieri C.G."/>
            <person name="Barbash D.A."/>
            <person name="Barker D."/>
            <person name="Barsanti P."/>
            <person name="Batterham P."/>
            <person name="Batzoglou S."/>
            <person name="Begun D."/>
            <person name="Bhutkar A."/>
            <person name="Blanco E."/>
            <person name="Bosak S.A."/>
            <person name="Bradley R.K."/>
            <person name="Brand A.D."/>
            <person name="Brent M.R."/>
            <person name="Brooks A.N."/>
            <person name="Brown R.H."/>
            <person name="Butlin R.K."/>
            <person name="Caggese C."/>
            <person name="Calvi B.R."/>
            <person name="Bernardo de Carvalho A."/>
            <person name="Caspi A."/>
            <person name="Castrezana S."/>
            <person name="Celniker S.E."/>
            <person name="Chang J.L."/>
            <person name="Chapple C."/>
            <person name="Chatterji S."/>
            <person name="Chinwalla A."/>
            <person name="Civetta A."/>
            <person name="Clifton S.W."/>
            <person name="Comeron J.M."/>
            <person name="Costello J.C."/>
            <person name="Coyne J.A."/>
            <person name="Daub J."/>
            <person name="David R.G."/>
            <person name="Delcher A.L."/>
            <person name="Delehaunty K."/>
            <person name="Do C.B."/>
            <person name="Ebling H."/>
            <person name="Edwards K."/>
            <person name="Eickbush T."/>
            <person name="Evans J.D."/>
            <person name="Filipski A."/>
            <person name="Findeiss S."/>
            <person name="Freyhult E."/>
            <person name="Fulton L."/>
            <person name="Fulton R."/>
            <person name="Garcia A.C."/>
            <person name="Gardiner A."/>
            <person name="Garfield D.A."/>
            <person name="Garvin B.E."/>
            <person name="Gibson G."/>
            <person name="Gilbert D."/>
            <person name="Gnerre S."/>
            <person name="Godfrey J."/>
            <person name="Good R."/>
            <person name="Gotea V."/>
            <person name="Gravely B."/>
            <person name="Greenberg A.J."/>
            <person name="Griffiths-Jones S."/>
            <person name="Gross S."/>
            <person name="Guigo R."/>
            <person name="Gustafson E.A."/>
            <person name="Haerty W."/>
            <person name="Hahn M.W."/>
            <person name="Halligan D.L."/>
            <person name="Halpern A.L."/>
            <person name="Halter G.M."/>
            <person name="Han M.V."/>
            <person name="Heger A."/>
            <person name="Hillier L."/>
            <person name="Hinrichs A.S."/>
            <person name="Holmes I."/>
            <person name="Hoskins R.A."/>
            <person name="Hubisz M.J."/>
            <person name="Hultmark D."/>
            <person name="Huntley M.A."/>
            <person name="Jaffe D.B."/>
            <person name="Jagadeeshan S."/>
            <person name="Jeck W.R."/>
            <person name="Johnson J."/>
            <person name="Jones C.D."/>
            <person name="Jordan W.C."/>
            <person name="Karpen G.H."/>
            <person name="Kataoka E."/>
            <person name="Keightley P.D."/>
            <person name="Kheradpour P."/>
            <person name="Kirkness E.F."/>
            <person name="Koerich L.B."/>
            <person name="Kristiansen K."/>
            <person name="Kudrna D."/>
            <person name="Kulathinal R.J."/>
            <person name="Kumar S."/>
            <person name="Kwok R."/>
            <person name="Lander E."/>
            <person name="Langley C.H."/>
            <person name="Lapoint R."/>
            <person name="Lazzaro B.P."/>
            <person name="Lee S.J."/>
            <person name="Levesque L."/>
            <person name="Li R."/>
            <person name="Lin C.F."/>
            <person name="Lin M.F."/>
            <person name="Lindblad-Toh K."/>
            <person name="Llopart A."/>
            <person name="Long M."/>
            <person name="Low L."/>
            <person name="Lozovsky E."/>
            <person name="Lu J."/>
            <person name="Luo M."/>
            <person name="Machado C.A."/>
            <person name="Makalowski W."/>
            <person name="Marzo M."/>
            <person name="Matsuda M."/>
            <person name="Matzkin L."/>
            <person name="McAllister B."/>
            <person name="McBride C.S."/>
            <person name="McKernan B."/>
            <person name="McKernan K."/>
            <person name="Mendez-Lago M."/>
            <person name="Minx P."/>
            <person name="Mollenhauer M.U."/>
            <person name="Montooth K."/>
            <person name="Mount S.M."/>
            <person name="Mu X."/>
            <person name="Myers E."/>
            <person name="Negre B."/>
            <person name="Newfeld S."/>
            <person name="Nielsen R."/>
            <person name="Noor M.A."/>
            <person name="O'Grady P."/>
            <person name="Pachter L."/>
            <person name="Papaceit M."/>
            <person name="Parisi M.J."/>
            <person name="Parisi M."/>
            <person name="Parts L."/>
            <person name="Pedersen J.S."/>
            <person name="Pesole G."/>
            <person name="Phillippy A.M."/>
            <person name="Ponting C.P."/>
            <person name="Pop M."/>
            <person name="Porcelli D."/>
            <person name="Powell J.R."/>
            <person name="Prohaska S."/>
            <person name="Pruitt K."/>
            <person name="Puig M."/>
            <person name="Quesneville H."/>
            <person name="Ram K.R."/>
            <person name="Rand D."/>
            <person name="Rasmussen M.D."/>
            <person name="Reed L.K."/>
            <person name="Reenan R."/>
            <person name="Reily A."/>
            <person name="Remington K.A."/>
            <person name="Rieger T.T."/>
            <person name="Ritchie M.G."/>
            <person name="Robin C."/>
            <person name="Rogers Y.H."/>
            <person name="Rohde C."/>
            <person name="Rozas J."/>
            <person name="Rubenfield M.J."/>
            <person name="Ruiz A."/>
            <person name="Russo S."/>
            <person name="Salzberg S.L."/>
            <person name="Sanchez-Gracia A."/>
            <person name="Saranga D.J."/>
            <person name="Sato H."/>
            <person name="Schaeffer S.W."/>
            <person name="Schatz M.C."/>
            <person name="Schlenke T."/>
            <person name="Schwartz R."/>
            <person name="Segarra C."/>
            <person name="Singh R.S."/>
            <person name="Sirot L."/>
            <person name="Sirota M."/>
            <person name="Sisneros N.B."/>
            <person name="Smith C.D."/>
            <person name="Smith T.F."/>
            <person name="Spieth J."/>
            <person name="Stage D.E."/>
            <person name="Stark A."/>
            <person name="Stephan W."/>
            <person name="Strausberg R.L."/>
            <person name="Strempel S."/>
            <person name="Sturgill D."/>
            <person name="Sutton G."/>
            <person name="Sutton G.G."/>
            <person name="Tao W."/>
            <person name="Teichmann S."/>
            <person name="Tobari Y.N."/>
            <person name="Tomimura Y."/>
            <person name="Tsolas J.M."/>
            <person name="Valente V.L."/>
            <person name="Venter E."/>
            <person name="Venter J.C."/>
            <person name="Vicario S."/>
            <person name="Vieira F.G."/>
            <person name="Vilella A.J."/>
            <person name="Villasante A."/>
            <person name="Walenz B."/>
            <person name="Wang J."/>
            <person name="Wasserman M."/>
            <person name="Watts T."/>
            <person name="Wilson D."/>
            <person name="Wilson R.K."/>
            <person name="Wing R.A."/>
            <person name="Wolfner M.F."/>
            <person name="Wong A."/>
            <person name="Wong G.K."/>
            <person name="Wu C.I."/>
            <person name="Wu G."/>
            <person name="Yamamoto D."/>
            <person name="Yang H.P."/>
            <person name="Yang S.P."/>
            <person name="Yorke J.A."/>
            <person name="Yoshida K."/>
            <person name="Zdobnov E."/>
            <person name="Zhang P."/>
            <person name="Zhang Y."/>
            <person name="Zimin A.V."/>
            <person name="Baldwin J."/>
            <person name="Abdouelleil A."/>
            <person name="Abdulkadir J."/>
            <person name="Abebe A."/>
            <person name="Abera B."/>
            <person name="Abreu J."/>
            <person name="Acer S.C."/>
            <person name="Aftuck L."/>
            <person name="Alexander A."/>
            <person name="An P."/>
            <person name="Anderson E."/>
            <person name="Anderson S."/>
            <person name="Arachi H."/>
            <person name="Azer M."/>
            <person name="Bachantsang P."/>
            <person name="Barry A."/>
            <person name="Bayul T."/>
            <person name="Berlin A."/>
            <person name="Bessette D."/>
            <person name="Bloom T."/>
            <person name="Blye J."/>
            <person name="Boguslavskiy L."/>
            <person name="Bonnet C."/>
            <person name="Boukhgalter B."/>
            <person name="Bourzgui I."/>
            <person name="Brown A."/>
            <person name="Cahill P."/>
            <person name="Channer S."/>
            <person name="Cheshatsang Y."/>
            <person name="Chuda L."/>
            <person name="Citroen M."/>
            <person name="Collymore A."/>
            <person name="Cooke P."/>
            <person name="Costello M."/>
            <person name="D'Aco K."/>
            <person name="Daza R."/>
            <person name="De Haan G."/>
            <person name="DeGray S."/>
            <person name="DeMaso C."/>
            <person name="Dhargay N."/>
            <person name="Dooley K."/>
            <person name="Dooley E."/>
            <person name="Doricent M."/>
            <person name="Dorje P."/>
            <person name="Dorjee K."/>
            <person name="Dupes A."/>
            <person name="Elong R."/>
            <person name="Falk J."/>
            <person name="Farina A."/>
            <person name="Faro S."/>
            <person name="Ferguson D."/>
            <person name="Fisher S."/>
            <person name="Foley C.D."/>
            <person name="Franke A."/>
            <person name="Friedrich D."/>
            <person name="Gadbois L."/>
            <person name="Gearin G."/>
            <person name="Gearin C.R."/>
            <person name="Giannoukos G."/>
            <person name="Goode T."/>
            <person name="Graham J."/>
            <person name="Grandbois E."/>
            <person name="Grewal S."/>
            <person name="Gyaltsen K."/>
            <person name="Hafez N."/>
            <person name="Hagos B."/>
            <person name="Hall J."/>
            <person name="Henson C."/>
            <person name="Hollinger A."/>
            <person name="Honan T."/>
            <person name="Huard M.D."/>
            <person name="Hughes L."/>
            <person name="Hurhula B."/>
            <person name="Husby M.E."/>
            <person name="Kamat A."/>
            <person name="Kanga B."/>
            <person name="Kashin S."/>
            <person name="Khazanovich D."/>
            <person name="Kisner P."/>
            <person name="Lance K."/>
            <person name="Lara M."/>
            <person name="Lee W."/>
            <person name="Lennon N."/>
            <person name="Letendre F."/>
            <person name="LeVine R."/>
            <person name="Lipovsky A."/>
            <person name="Liu X."/>
            <person name="Liu J."/>
            <person name="Liu S."/>
            <person name="Lokyitsang T."/>
            <person name="Lokyitsang Y."/>
            <person name="Lubonja R."/>
            <person name="Lui A."/>
            <person name="MacDonald P."/>
            <person name="Magnisalis V."/>
            <person name="Maru K."/>
            <person name="Matthews C."/>
            <person name="McCusker W."/>
            <person name="McDonough S."/>
            <person name="Mehta T."/>
            <person name="Meldrim J."/>
            <person name="Meneus L."/>
            <person name="Mihai O."/>
            <person name="Mihalev A."/>
            <person name="Mihova T."/>
            <person name="Mittelman R."/>
            <person name="Mlenga V."/>
            <person name="Montmayeur A."/>
            <person name="Mulrain L."/>
            <person name="Navidi A."/>
            <person name="Naylor J."/>
            <person name="Negash T."/>
            <person name="Nguyen T."/>
            <person name="Nguyen N."/>
            <person name="Nicol R."/>
            <person name="Norbu C."/>
            <person name="Norbu N."/>
            <person name="Novod N."/>
            <person name="O'Neill B."/>
            <person name="Osman S."/>
            <person name="Markiewicz E."/>
            <person name="Oyono O.L."/>
            <person name="Patti C."/>
            <person name="Phunkhang P."/>
            <person name="Pierre F."/>
            <person name="Priest M."/>
            <person name="Raghuraman S."/>
            <person name="Rege F."/>
            <person name="Reyes R."/>
            <person name="Rise C."/>
            <person name="Rogov P."/>
            <person name="Ross K."/>
            <person name="Ryan E."/>
            <person name="Settipalli S."/>
            <person name="Shea T."/>
            <person name="Sherpa N."/>
            <person name="Shi L."/>
            <person name="Shih D."/>
            <person name="Sparrow T."/>
            <person name="Spaulding J."/>
            <person name="Stalker J."/>
            <person name="Stange-Thomann N."/>
            <person name="Stavropoulos S."/>
            <person name="Stone C."/>
            <person name="Strader C."/>
            <person name="Tesfaye S."/>
            <person name="Thomson T."/>
            <person name="Thoulutsang Y."/>
            <person name="Thoulutsang D."/>
            <person name="Topham K."/>
            <person name="Topping I."/>
            <person name="Tsamla T."/>
            <person name="Vassiliev H."/>
            <person name="Vo A."/>
            <person name="Wangchuk T."/>
            <person name="Wangdi T."/>
            <person name="Weiand M."/>
            <person name="Wilkinson J."/>
            <person name="Wilson A."/>
            <person name="Yadav S."/>
            <person name="Young G."/>
            <person name="Yu Q."/>
            <person name="Zembek L."/>
            <person name="Zhong D."/>
            <person name="Zimmer A."/>
            <person name="Zwirko Z."/>
            <person name="Jaffe D.B."/>
            <person name="Alvarez P."/>
            <person name="Brockman W."/>
            <person name="Butler J."/>
            <person name="Chin C."/>
            <person name="Gnerre S."/>
            <person name="Grabherr M."/>
            <person name="Kleber M."/>
            <person name="Mauceli E."/>
            <person name="MacCallum I."/>
        </authorList>
    </citation>
    <scope>NUCLEOTIDE SEQUENCE [LARGE SCALE GENOMIC DNA]</scope>
    <source>
        <strain evidence="12">Tucson 15287-2541.00</strain>
    </source>
</reference>
<dbReference type="AlphaFoldDB" id="B4JV65"/>
<dbReference type="FunFam" id="3.30.160.60:FF:000202">
    <property type="entry name" value="Zinc finger protein 574"/>
    <property type="match status" value="1"/>
</dbReference>
<evidence type="ECO:0000313" key="11">
    <source>
        <dbReference type="EMBL" id="EDV91385.1"/>
    </source>
</evidence>
<evidence type="ECO:0000256" key="6">
    <source>
        <dbReference type="ARBA" id="ARBA00023125"/>
    </source>
</evidence>
<keyword evidence="6" id="KW-0238">DNA-binding</keyword>
<dbReference type="Proteomes" id="UP000001070">
    <property type="component" value="Unassembled WGS sequence"/>
</dbReference>
<dbReference type="EMBL" id="CH916374">
    <property type="protein sequence ID" value="EDV91385.1"/>
    <property type="molecule type" value="Genomic_DNA"/>
</dbReference>
<dbReference type="Gene3D" id="3.30.160.60">
    <property type="entry name" value="Classic Zinc Finger"/>
    <property type="match status" value="7"/>
</dbReference>
<dbReference type="GO" id="GO:0005634">
    <property type="term" value="C:nucleus"/>
    <property type="evidence" value="ECO:0007669"/>
    <property type="project" value="UniProtKB-SubCell"/>
</dbReference>